<dbReference type="Pfam" id="PF12796">
    <property type="entry name" value="Ank_2"/>
    <property type="match status" value="1"/>
</dbReference>
<dbReference type="PROSITE" id="PS50007">
    <property type="entry name" value="PIPLC_X_DOMAIN"/>
    <property type="match status" value="1"/>
</dbReference>
<organism evidence="4 5">
    <name type="scientific">Rhamnusium bicolor</name>
    <dbReference type="NCBI Taxonomy" id="1586634"/>
    <lineage>
        <taxon>Eukaryota</taxon>
        <taxon>Metazoa</taxon>
        <taxon>Ecdysozoa</taxon>
        <taxon>Arthropoda</taxon>
        <taxon>Hexapoda</taxon>
        <taxon>Insecta</taxon>
        <taxon>Pterygota</taxon>
        <taxon>Neoptera</taxon>
        <taxon>Endopterygota</taxon>
        <taxon>Coleoptera</taxon>
        <taxon>Polyphaga</taxon>
        <taxon>Cucujiformia</taxon>
        <taxon>Chrysomeloidea</taxon>
        <taxon>Cerambycidae</taxon>
        <taxon>Lepturinae</taxon>
        <taxon>Rhagiini</taxon>
        <taxon>Rhamnusium</taxon>
    </lineage>
</organism>
<protein>
    <recommendedName>
        <fullName evidence="6">Ankyrin repeat-containing protein</fullName>
    </recommendedName>
</protein>
<dbReference type="InterPro" id="IPR002110">
    <property type="entry name" value="Ankyrin_rpt"/>
</dbReference>
<dbReference type="SMART" id="SM00248">
    <property type="entry name" value="ANK"/>
    <property type="match status" value="5"/>
</dbReference>
<dbReference type="PANTHER" id="PTHR24198">
    <property type="entry name" value="ANKYRIN REPEAT AND PROTEIN KINASE DOMAIN-CONTAINING PROTEIN"/>
    <property type="match status" value="1"/>
</dbReference>
<keyword evidence="2 3" id="KW-0040">ANK repeat</keyword>
<evidence type="ECO:0000313" key="5">
    <source>
        <dbReference type="Proteomes" id="UP001162156"/>
    </source>
</evidence>
<evidence type="ECO:0000256" key="1">
    <source>
        <dbReference type="ARBA" id="ARBA00022737"/>
    </source>
</evidence>
<sequence length="552" mass="63912">MELNNESETFRNMYYQYMSSEAYLYNNSSFVSSAILKAVIEDDLLKIIDLVDSGESLLVTDFLETDHFILLFIKIRETPLFKAISCRKYDIAEKLVEAGADVNIPNNSHVTALHYAVTVPDVAHMLIKHGANVDASNLINQTPLHLAVERGCLESVCMLLYYNADANPRDWKDYTPFMRAIDTKNIEMQEALFEYVDDFNATIENDWSILGLALAEDSPFVEEIVRRGADVNNVNSYENGAFFLSLQYPRLALRELNLKTFKLIWDNIDYAFSDRRSVLGDLFLVEKEYFQEVLDIIMESDKFSQAAESVCYSDDLHMFTYKFAEVNLPLEKFSEVFCMLLTYGYTPNSYDMSVIFNHYGYCELFRILLFMDIRIKDDDSWLGIPDKIPTRIMYDVKFELNVLLEDIVYILNEGLYTFDDSIALVVVRLLDYCVYPKLINAYLNLNKTDCVTLKINGLPKVPSLIELSRNTARDFIIDSFCVTNSCELYTLINNLDIPDVYKKILTFQTVIYKPTFTVSEFERFIKMLHKRRMIKQIINPLIQSARTNANII</sequence>
<dbReference type="AlphaFoldDB" id="A0AAV8Z2J6"/>
<proteinExistence type="predicted"/>
<evidence type="ECO:0000256" key="2">
    <source>
        <dbReference type="ARBA" id="ARBA00023043"/>
    </source>
</evidence>
<dbReference type="SUPFAM" id="SSF48403">
    <property type="entry name" value="Ankyrin repeat"/>
    <property type="match status" value="1"/>
</dbReference>
<evidence type="ECO:0008006" key="6">
    <source>
        <dbReference type="Google" id="ProtNLM"/>
    </source>
</evidence>
<feature type="repeat" description="ANK" evidence="3">
    <location>
        <begin position="139"/>
        <end position="171"/>
    </location>
</feature>
<keyword evidence="1" id="KW-0677">Repeat</keyword>
<dbReference type="PROSITE" id="PS50297">
    <property type="entry name" value="ANK_REP_REGION"/>
    <property type="match status" value="1"/>
</dbReference>
<dbReference type="Gene3D" id="1.25.40.20">
    <property type="entry name" value="Ankyrin repeat-containing domain"/>
    <property type="match status" value="2"/>
</dbReference>
<comment type="caution">
    <text evidence="4">The sequence shown here is derived from an EMBL/GenBank/DDBJ whole genome shotgun (WGS) entry which is preliminary data.</text>
</comment>
<feature type="repeat" description="ANK" evidence="3">
    <location>
        <begin position="75"/>
        <end position="107"/>
    </location>
</feature>
<name>A0AAV8Z2J6_9CUCU</name>
<dbReference type="Proteomes" id="UP001162156">
    <property type="component" value="Unassembled WGS sequence"/>
</dbReference>
<accession>A0AAV8Z2J6</accession>
<dbReference type="EMBL" id="JANEYF010001775">
    <property type="protein sequence ID" value="KAJ8957465.1"/>
    <property type="molecule type" value="Genomic_DNA"/>
</dbReference>
<reference evidence="4" key="1">
    <citation type="journal article" date="2023" name="Insect Mol. Biol.">
        <title>Genome sequencing provides insights into the evolution of gene families encoding plant cell wall-degrading enzymes in longhorned beetles.</title>
        <authorList>
            <person name="Shin N.R."/>
            <person name="Okamura Y."/>
            <person name="Kirsch R."/>
            <person name="Pauchet Y."/>
        </authorList>
    </citation>
    <scope>NUCLEOTIDE SEQUENCE</scope>
    <source>
        <strain evidence="4">RBIC_L_NR</strain>
    </source>
</reference>
<evidence type="ECO:0000256" key="3">
    <source>
        <dbReference type="PROSITE-ProRule" id="PRU00023"/>
    </source>
</evidence>
<dbReference type="PROSITE" id="PS50088">
    <property type="entry name" value="ANK_REPEAT"/>
    <property type="match status" value="2"/>
</dbReference>
<gene>
    <name evidence="4" type="ORF">NQ314_006542</name>
</gene>
<dbReference type="InterPro" id="IPR036770">
    <property type="entry name" value="Ankyrin_rpt-contain_sf"/>
</dbReference>
<evidence type="ECO:0000313" key="4">
    <source>
        <dbReference type="EMBL" id="KAJ8957465.1"/>
    </source>
</evidence>
<keyword evidence="5" id="KW-1185">Reference proteome</keyword>
<dbReference type="PANTHER" id="PTHR24198:SF165">
    <property type="entry name" value="ANKYRIN REPEAT-CONTAINING PROTEIN-RELATED"/>
    <property type="match status" value="1"/>
</dbReference>